<name>A0ABS6DTT7_9MOLU</name>
<keyword evidence="1" id="KW-1133">Transmembrane helix</keyword>
<feature type="transmembrane region" description="Helical" evidence="1">
    <location>
        <begin position="39"/>
        <end position="57"/>
    </location>
</feature>
<feature type="transmembrane region" description="Helical" evidence="1">
    <location>
        <begin position="77"/>
        <end position="100"/>
    </location>
</feature>
<feature type="transmembrane region" description="Helical" evidence="1">
    <location>
        <begin position="132"/>
        <end position="150"/>
    </location>
</feature>
<comment type="caution">
    <text evidence="2">The sequence shown here is derived from an EMBL/GenBank/DDBJ whole genome shotgun (WGS) entry which is preliminary data.</text>
</comment>
<dbReference type="RefSeq" id="WP_216505399.1">
    <property type="nucleotide sequence ID" value="NZ_JAHMHJ010000002.1"/>
</dbReference>
<gene>
    <name evidence="2" type="ORF">KQ878_03350</name>
</gene>
<protein>
    <recommendedName>
        <fullName evidence="4">RDD domain-containing protein</fullName>
    </recommendedName>
</protein>
<proteinExistence type="predicted"/>
<reference evidence="2" key="1">
    <citation type="submission" date="2021-06" db="EMBL/GenBank/DDBJ databases">
        <title>Novel Mycoplasma species detected in California sea lions (Zalophus californianus) from the USA.</title>
        <authorList>
            <person name="Volokhov D.V."/>
            <person name="Furtak V.A."/>
            <person name="Zagorodnyaya T.A."/>
        </authorList>
    </citation>
    <scope>NUCLEOTIDE SEQUENCE [LARGE SCALE GENOMIC DNA]</scope>
    <source>
        <strain evidence="2">CSL 4779</strain>
    </source>
</reference>
<evidence type="ECO:0000313" key="2">
    <source>
        <dbReference type="EMBL" id="MBU4693903.1"/>
    </source>
</evidence>
<evidence type="ECO:0000313" key="3">
    <source>
        <dbReference type="Proteomes" id="UP000812267"/>
    </source>
</evidence>
<keyword evidence="3" id="KW-1185">Reference proteome</keyword>
<dbReference type="Proteomes" id="UP000812267">
    <property type="component" value="Unassembled WGS sequence"/>
</dbReference>
<keyword evidence="1" id="KW-0472">Membrane</keyword>
<feature type="transmembrane region" description="Helical" evidence="1">
    <location>
        <begin position="213"/>
        <end position="233"/>
    </location>
</feature>
<dbReference type="EMBL" id="JAHMHK010000006">
    <property type="protein sequence ID" value="MBU4693903.1"/>
    <property type="molecule type" value="Genomic_DNA"/>
</dbReference>
<evidence type="ECO:0000256" key="1">
    <source>
        <dbReference type="SAM" id="Phobius"/>
    </source>
</evidence>
<accession>A0ABS6DTT7</accession>
<organism evidence="2 3">
    <name type="scientific">Mycoplasma zalophidermidis</name>
    <dbReference type="NCBI Taxonomy" id="398174"/>
    <lineage>
        <taxon>Bacteria</taxon>
        <taxon>Bacillati</taxon>
        <taxon>Mycoplasmatota</taxon>
        <taxon>Mollicutes</taxon>
        <taxon>Mycoplasmataceae</taxon>
        <taxon>Mycoplasma</taxon>
    </lineage>
</organism>
<keyword evidence="1" id="KW-0812">Transmembrane</keyword>
<sequence length="634" mass="73024">MNINRSTFKPTPKPYFAKLERKTKNEIIATKTLNIGLEFLKFLLLILVTTSFVLVQYSDSIFGNTNVNSFFKKAYLYTIGLSFGDLIIFFMVGLIISLIINWTEASMKKYYCFWLRTHSKVDYWIIRKRLKMFVWITLLVIAIIYHWVLLSQRSISSLTLYTTDDMKNIFIQGWYYSFTQVNKELNLPNATHNIGVFGDTILNVLHCLCLGPWIIATLLVILVLLSWIYLLLLNPKEYFKYLLGNNDIFKVRNYLKKPNSVFYYTPEVKRYFSFLLAAAKTLEINPDSLSFNKLIKLVKKNIADIAANPLTSEYFVNPNSSKAKIETDEEKFEKFINEKLINQQIQDNIENPETLNEEIYVVQSENSAQIDTGNEAVNHDETDNLSQNTNTIQQTMLNEIPTTENITDINLNEGNFTEVNDTGITNDDSTYTIVNTTENENLQEHDRSCIFDENNDEHEELIIDETIELRSVDTDELQNQTVLTNIDAKGTTQTNSIELNINSESKTVSDNLINNSIDASKVIKVDNKPSFVLLEDTEELKQPEEESTKETKIVDKKIGFITIDTAEIGANTTLISKIDKDELNKNNRIWGPQEGFIFDTSTFEMPLTPNEQLEKTQQILLEDEDDGTWINPFE</sequence>
<evidence type="ECO:0008006" key="4">
    <source>
        <dbReference type="Google" id="ProtNLM"/>
    </source>
</evidence>